<evidence type="ECO:0000313" key="3">
    <source>
        <dbReference type="Proteomes" id="UP001054837"/>
    </source>
</evidence>
<proteinExistence type="predicted"/>
<comment type="caution">
    <text evidence="2">The sequence shown here is derived from an EMBL/GenBank/DDBJ whole genome shotgun (WGS) entry which is preliminary data.</text>
</comment>
<dbReference type="EMBL" id="BPLQ01014084">
    <property type="protein sequence ID" value="GIY77174.1"/>
    <property type="molecule type" value="Genomic_DNA"/>
</dbReference>
<organism evidence="2 3">
    <name type="scientific">Caerostris darwini</name>
    <dbReference type="NCBI Taxonomy" id="1538125"/>
    <lineage>
        <taxon>Eukaryota</taxon>
        <taxon>Metazoa</taxon>
        <taxon>Ecdysozoa</taxon>
        <taxon>Arthropoda</taxon>
        <taxon>Chelicerata</taxon>
        <taxon>Arachnida</taxon>
        <taxon>Araneae</taxon>
        <taxon>Araneomorphae</taxon>
        <taxon>Entelegynae</taxon>
        <taxon>Araneoidea</taxon>
        <taxon>Araneidae</taxon>
        <taxon>Caerostris</taxon>
    </lineage>
</organism>
<feature type="compositionally biased region" description="Polar residues" evidence="1">
    <location>
        <begin position="10"/>
        <end position="27"/>
    </location>
</feature>
<sequence length="100" mass="11239">MNIDHDHSFYCQTMNQMDTNTEGNGPSQDPPQVLSPQVSEVPSPPADKENIMSFLARFRKEDIVALASELGDQIPPNAKMVDLKKLITKLPEFEEILLKN</sequence>
<dbReference type="AlphaFoldDB" id="A0AAV4W5J3"/>
<protein>
    <submittedName>
        <fullName evidence="2">Uncharacterized protein</fullName>
    </submittedName>
</protein>
<evidence type="ECO:0000313" key="2">
    <source>
        <dbReference type="EMBL" id="GIY77174.1"/>
    </source>
</evidence>
<name>A0AAV4W5J3_9ARAC</name>
<keyword evidence="3" id="KW-1185">Reference proteome</keyword>
<evidence type="ECO:0000256" key="1">
    <source>
        <dbReference type="SAM" id="MobiDB-lite"/>
    </source>
</evidence>
<dbReference type="Proteomes" id="UP001054837">
    <property type="component" value="Unassembled WGS sequence"/>
</dbReference>
<accession>A0AAV4W5J3</accession>
<reference evidence="2 3" key="1">
    <citation type="submission" date="2021-06" db="EMBL/GenBank/DDBJ databases">
        <title>Caerostris darwini draft genome.</title>
        <authorList>
            <person name="Kono N."/>
            <person name="Arakawa K."/>
        </authorList>
    </citation>
    <scope>NUCLEOTIDE SEQUENCE [LARGE SCALE GENOMIC DNA]</scope>
</reference>
<gene>
    <name evidence="2" type="ORF">CDAR_198381</name>
</gene>
<feature type="region of interest" description="Disordered" evidence="1">
    <location>
        <begin position="1"/>
        <end position="47"/>
    </location>
</feature>